<reference evidence="2 3" key="1">
    <citation type="submission" date="2024-02" db="EMBL/GenBank/DDBJ databases">
        <title>De novo assembly and annotation of 12 fungi associated with fruit tree decline syndrome in Ontario, Canada.</title>
        <authorList>
            <person name="Sulman M."/>
            <person name="Ellouze W."/>
            <person name="Ilyukhin E."/>
        </authorList>
    </citation>
    <scope>NUCLEOTIDE SEQUENCE [LARGE SCALE GENOMIC DNA]</scope>
    <source>
        <strain evidence="2 3">M11/M66-122</strain>
    </source>
</reference>
<feature type="compositionally biased region" description="Basic and acidic residues" evidence="1">
    <location>
        <begin position="394"/>
        <end position="404"/>
    </location>
</feature>
<feature type="compositionally biased region" description="Acidic residues" evidence="1">
    <location>
        <begin position="383"/>
        <end position="393"/>
    </location>
</feature>
<dbReference type="EMBL" id="JAKJXP020000092">
    <property type="protein sequence ID" value="KAK7747181.1"/>
    <property type="molecule type" value="Genomic_DNA"/>
</dbReference>
<feature type="compositionally biased region" description="Pro residues" evidence="1">
    <location>
        <begin position="313"/>
        <end position="327"/>
    </location>
</feature>
<evidence type="ECO:0000313" key="3">
    <source>
        <dbReference type="Proteomes" id="UP001320420"/>
    </source>
</evidence>
<feature type="region of interest" description="Disordered" evidence="1">
    <location>
        <begin position="306"/>
        <end position="404"/>
    </location>
</feature>
<sequence>MQAELLQDTTERPLKIGGYAFDDKSVITGQVFQKDVPRYLGARALHHGGVIGVWVSTIADQQHHERAAGETVTSRGVVPDKVSRPNGFQNYHGSSAAGNTRVLCMLARRPNPVNFAIASMGNTPVRQESSRSSVSASPAIAQHATKTGSSLFRRTVFPTQSHQDTAASSSSSPRPTLLPTGIGGGRGRDHWDWPPLVPTGGSRIGSTATDGAQQQRCGQAQRRWNTFASSSPQTPRSTISSPVQVEHQEPAAPFPFSTTNTSSGLLTNPNGLLPAGLAAELPAFRRAALAYASSSATPSTLRFPTMHLREPARPPPPPPPPSPPPGRLSPHPEESMRKCGTPQLQHQPRKQRERQQRGDTTWFASTPVLESQSYHRGLTGAGAEEDMEMETEMETEKEKEEEKDPYVWGRSLHALLADQPNQAGGVFVNGLVLRGGDLPRLTAVMTSREAEILYVVHPWMGEPVAYM</sequence>
<organism evidence="2 3">
    <name type="scientific">Diatrype stigma</name>
    <dbReference type="NCBI Taxonomy" id="117547"/>
    <lineage>
        <taxon>Eukaryota</taxon>
        <taxon>Fungi</taxon>
        <taxon>Dikarya</taxon>
        <taxon>Ascomycota</taxon>
        <taxon>Pezizomycotina</taxon>
        <taxon>Sordariomycetes</taxon>
        <taxon>Xylariomycetidae</taxon>
        <taxon>Xylariales</taxon>
        <taxon>Diatrypaceae</taxon>
        <taxon>Diatrype</taxon>
    </lineage>
</organism>
<keyword evidence="3" id="KW-1185">Reference proteome</keyword>
<dbReference type="AlphaFoldDB" id="A0AAN9UHN8"/>
<proteinExistence type="predicted"/>
<accession>A0AAN9UHN8</accession>
<feature type="compositionally biased region" description="Polar residues" evidence="1">
    <location>
        <begin position="358"/>
        <end position="374"/>
    </location>
</feature>
<name>A0AAN9UHN8_9PEZI</name>
<feature type="region of interest" description="Disordered" evidence="1">
    <location>
        <begin position="123"/>
        <end position="190"/>
    </location>
</feature>
<feature type="compositionally biased region" description="Polar residues" evidence="1">
    <location>
        <begin position="144"/>
        <end position="165"/>
    </location>
</feature>
<gene>
    <name evidence="2" type="ORF">SLS62_009123</name>
</gene>
<evidence type="ECO:0000313" key="2">
    <source>
        <dbReference type="EMBL" id="KAK7747181.1"/>
    </source>
</evidence>
<comment type="caution">
    <text evidence="2">The sequence shown here is derived from an EMBL/GenBank/DDBJ whole genome shotgun (WGS) entry which is preliminary data.</text>
</comment>
<protein>
    <submittedName>
        <fullName evidence="2">Uncharacterized protein</fullName>
    </submittedName>
</protein>
<dbReference type="Proteomes" id="UP001320420">
    <property type="component" value="Unassembled WGS sequence"/>
</dbReference>
<evidence type="ECO:0000256" key="1">
    <source>
        <dbReference type="SAM" id="MobiDB-lite"/>
    </source>
</evidence>